<dbReference type="InterPro" id="IPR036390">
    <property type="entry name" value="WH_DNA-bd_sf"/>
</dbReference>
<dbReference type="GO" id="GO:0003700">
    <property type="term" value="F:DNA-binding transcription factor activity"/>
    <property type="evidence" value="ECO:0007669"/>
    <property type="project" value="InterPro"/>
</dbReference>
<evidence type="ECO:0000256" key="3">
    <source>
        <dbReference type="ARBA" id="ARBA00023163"/>
    </source>
</evidence>
<evidence type="ECO:0000313" key="5">
    <source>
        <dbReference type="EMBL" id="AAB57775.1"/>
    </source>
</evidence>
<dbReference type="InterPro" id="IPR000835">
    <property type="entry name" value="HTH_MarR-typ"/>
</dbReference>
<dbReference type="SMR" id="P94314"/>
<proteinExistence type="predicted"/>
<dbReference type="InterPro" id="IPR036388">
    <property type="entry name" value="WH-like_DNA-bd_sf"/>
</dbReference>
<dbReference type="SMART" id="SM00347">
    <property type="entry name" value="HTH_MARR"/>
    <property type="match status" value="1"/>
</dbReference>
<dbReference type="SUPFAM" id="SSF46785">
    <property type="entry name" value="Winged helix' DNA-binding domain"/>
    <property type="match status" value="1"/>
</dbReference>
<evidence type="ECO:0000259" key="4">
    <source>
        <dbReference type="PROSITE" id="PS50995"/>
    </source>
</evidence>
<reference evidence="5" key="1">
    <citation type="journal article" date="1997" name="Microbiology">
        <title>Expression of a Butyrivibrio fibrisolvens E14 gene (cinB) encoding an enzyme with cinnamoyl ester hydrolase activity is negatively regulated by the product of an adjacent gene (cinR).</title>
        <authorList>
            <person name="Dalrymple B.P."/>
            <person name="Swadling Y."/>
        </authorList>
    </citation>
    <scope>NUCLEOTIDE SEQUENCE</scope>
    <source>
        <strain evidence="5">E14</strain>
    </source>
</reference>
<evidence type="ECO:0000256" key="2">
    <source>
        <dbReference type="ARBA" id="ARBA00023125"/>
    </source>
</evidence>
<dbReference type="PANTHER" id="PTHR42756:SF1">
    <property type="entry name" value="TRANSCRIPTIONAL REPRESSOR OF EMRAB OPERON"/>
    <property type="match status" value="1"/>
</dbReference>
<accession>P94314</accession>
<dbReference type="Pfam" id="PF01047">
    <property type="entry name" value="MarR"/>
    <property type="match status" value="1"/>
</dbReference>
<dbReference type="AlphaFoldDB" id="P94314"/>
<dbReference type="PANTHER" id="PTHR42756">
    <property type="entry name" value="TRANSCRIPTIONAL REGULATOR, MARR"/>
    <property type="match status" value="1"/>
</dbReference>
<protein>
    <submittedName>
        <fullName evidence="5">CinR</fullName>
    </submittedName>
</protein>
<dbReference type="GO" id="GO:0003677">
    <property type="term" value="F:DNA binding"/>
    <property type="evidence" value="ECO:0007669"/>
    <property type="project" value="UniProtKB-KW"/>
</dbReference>
<organism evidence="5">
    <name type="scientific">Butyrivibrio fibrisolvens</name>
    <dbReference type="NCBI Taxonomy" id="831"/>
    <lineage>
        <taxon>Bacteria</taxon>
        <taxon>Bacillati</taxon>
        <taxon>Bacillota</taxon>
        <taxon>Clostridia</taxon>
        <taxon>Lachnospirales</taxon>
        <taxon>Lachnospiraceae</taxon>
        <taxon>Butyrivibrio</taxon>
    </lineage>
</organism>
<dbReference type="Gene3D" id="1.10.10.10">
    <property type="entry name" value="Winged helix-like DNA-binding domain superfamily/Winged helix DNA-binding domain"/>
    <property type="match status" value="1"/>
</dbReference>
<name>P94314_BUTFI</name>
<keyword evidence="1" id="KW-0805">Transcription regulation</keyword>
<keyword evidence="3" id="KW-0804">Transcription</keyword>
<gene>
    <name evidence="5" type="primary">cinR</name>
</gene>
<keyword evidence="2" id="KW-0238">DNA-binding</keyword>
<dbReference type="PROSITE" id="PS50995">
    <property type="entry name" value="HTH_MARR_2"/>
    <property type="match status" value="1"/>
</dbReference>
<sequence length="142" mass="16107">MKYDKFFMALLGAYAAHGDASRQIFNDYGLTEAQPKILYILGFNEGIVQKDFAKLCAIKPSTMTVQLARLEKDGLIRRESCYISGGKKAYRVYLTKRGKEIADSLIERIDNLEDISFKGFTAKEQATLLSLLERVEDNLRGR</sequence>
<feature type="domain" description="HTH marR-type" evidence="4">
    <location>
        <begin position="3"/>
        <end position="137"/>
    </location>
</feature>
<evidence type="ECO:0000256" key="1">
    <source>
        <dbReference type="ARBA" id="ARBA00023015"/>
    </source>
</evidence>
<dbReference type="EMBL" id="U64802">
    <property type="protein sequence ID" value="AAB57775.1"/>
    <property type="molecule type" value="Genomic_DNA"/>
</dbReference>